<dbReference type="EMBL" id="JASCZI010182876">
    <property type="protein sequence ID" value="MED6188746.1"/>
    <property type="molecule type" value="Genomic_DNA"/>
</dbReference>
<accession>A0ABU6WS70</accession>
<proteinExistence type="predicted"/>
<comment type="caution">
    <text evidence="1">The sequence shown here is derived from an EMBL/GenBank/DDBJ whole genome shotgun (WGS) entry which is preliminary data.</text>
</comment>
<keyword evidence="2" id="KW-1185">Reference proteome</keyword>
<sequence length="167" mass="19447">MIEVVGELVVLIPDYHSHPLPPPPPIPSTVPNWTPPPPPVDDFDPSGMSHPAGFEIHTSDTRNRSSRIITWIPARSADIIEHQDLDLARRFFSKNITCTQEITNIIKLMYGHHWPNWRAIPPAIRHRWYQKWAEKFTWISTHNATIKNIFDHRASERFSGMMEDVWE</sequence>
<reference evidence="1 2" key="1">
    <citation type="journal article" date="2023" name="Plants (Basel)">
        <title>Bridging the Gap: Combining Genomics and Transcriptomics Approaches to Understand Stylosanthes scabra, an Orphan Legume from the Brazilian Caatinga.</title>
        <authorList>
            <person name="Ferreira-Neto J.R.C."/>
            <person name="da Silva M.D."/>
            <person name="Binneck E."/>
            <person name="de Melo N.F."/>
            <person name="da Silva R.H."/>
            <person name="de Melo A.L.T.M."/>
            <person name="Pandolfi V."/>
            <person name="Bustamante F.O."/>
            <person name="Brasileiro-Vidal A.C."/>
            <person name="Benko-Iseppon A.M."/>
        </authorList>
    </citation>
    <scope>NUCLEOTIDE SEQUENCE [LARGE SCALE GENOMIC DNA]</scope>
    <source>
        <tissue evidence="1">Leaves</tissue>
    </source>
</reference>
<organism evidence="1 2">
    <name type="scientific">Stylosanthes scabra</name>
    <dbReference type="NCBI Taxonomy" id="79078"/>
    <lineage>
        <taxon>Eukaryota</taxon>
        <taxon>Viridiplantae</taxon>
        <taxon>Streptophyta</taxon>
        <taxon>Embryophyta</taxon>
        <taxon>Tracheophyta</taxon>
        <taxon>Spermatophyta</taxon>
        <taxon>Magnoliopsida</taxon>
        <taxon>eudicotyledons</taxon>
        <taxon>Gunneridae</taxon>
        <taxon>Pentapetalae</taxon>
        <taxon>rosids</taxon>
        <taxon>fabids</taxon>
        <taxon>Fabales</taxon>
        <taxon>Fabaceae</taxon>
        <taxon>Papilionoideae</taxon>
        <taxon>50 kb inversion clade</taxon>
        <taxon>dalbergioids sensu lato</taxon>
        <taxon>Dalbergieae</taxon>
        <taxon>Pterocarpus clade</taxon>
        <taxon>Stylosanthes</taxon>
    </lineage>
</organism>
<dbReference type="Proteomes" id="UP001341840">
    <property type="component" value="Unassembled WGS sequence"/>
</dbReference>
<gene>
    <name evidence="1" type="ORF">PIB30_088880</name>
</gene>
<evidence type="ECO:0000313" key="2">
    <source>
        <dbReference type="Proteomes" id="UP001341840"/>
    </source>
</evidence>
<evidence type="ECO:0000313" key="1">
    <source>
        <dbReference type="EMBL" id="MED6188746.1"/>
    </source>
</evidence>
<name>A0ABU6WS70_9FABA</name>
<protein>
    <submittedName>
        <fullName evidence="1">Uncharacterized protein</fullName>
    </submittedName>
</protein>